<evidence type="ECO:0000313" key="2">
    <source>
        <dbReference type="EMBL" id="KAJ8942499.1"/>
    </source>
</evidence>
<gene>
    <name evidence="2" type="ORF">NQ314_010052</name>
</gene>
<accession>A0AAV8XVN6</accession>
<dbReference type="InterPro" id="IPR006578">
    <property type="entry name" value="MADF-dom"/>
</dbReference>
<keyword evidence="3" id="KW-1185">Reference proteome</keyword>
<dbReference type="PANTHER" id="PTHR21505">
    <property type="entry name" value="MADF DOMAIN-CONTAINING PROTEIN-RELATED"/>
    <property type="match status" value="1"/>
</dbReference>
<organism evidence="2 3">
    <name type="scientific">Rhamnusium bicolor</name>
    <dbReference type="NCBI Taxonomy" id="1586634"/>
    <lineage>
        <taxon>Eukaryota</taxon>
        <taxon>Metazoa</taxon>
        <taxon>Ecdysozoa</taxon>
        <taxon>Arthropoda</taxon>
        <taxon>Hexapoda</taxon>
        <taxon>Insecta</taxon>
        <taxon>Pterygota</taxon>
        <taxon>Neoptera</taxon>
        <taxon>Endopterygota</taxon>
        <taxon>Coleoptera</taxon>
        <taxon>Polyphaga</taxon>
        <taxon>Cucujiformia</taxon>
        <taxon>Chrysomeloidea</taxon>
        <taxon>Cerambycidae</taxon>
        <taxon>Lepturinae</taxon>
        <taxon>Rhagiini</taxon>
        <taxon>Rhamnusium</taxon>
    </lineage>
</organism>
<comment type="caution">
    <text evidence="2">The sequence shown here is derived from an EMBL/GenBank/DDBJ whole genome shotgun (WGS) entry which is preliminary data.</text>
</comment>
<dbReference type="PROSITE" id="PS51029">
    <property type="entry name" value="MADF"/>
    <property type="match status" value="1"/>
</dbReference>
<dbReference type="AlphaFoldDB" id="A0AAV8XVN6"/>
<sequence>MSDSFNQPTFITSFIDIYRQLPSLWNIKSKNYSNRKEKAKAYQKLIDYYKTIDEDATIDKVKKNK</sequence>
<evidence type="ECO:0000259" key="1">
    <source>
        <dbReference type="PROSITE" id="PS51029"/>
    </source>
</evidence>
<feature type="domain" description="MADF" evidence="1">
    <location>
        <begin position="13"/>
        <end position="65"/>
    </location>
</feature>
<reference evidence="2" key="1">
    <citation type="journal article" date="2023" name="Insect Mol. Biol.">
        <title>Genome sequencing provides insights into the evolution of gene families encoding plant cell wall-degrading enzymes in longhorned beetles.</title>
        <authorList>
            <person name="Shin N.R."/>
            <person name="Okamura Y."/>
            <person name="Kirsch R."/>
            <person name="Pauchet Y."/>
        </authorList>
    </citation>
    <scope>NUCLEOTIDE SEQUENCE</scope>
    <source>
        <strain evidence="2">RBIC_L_NR</strain>
    </source>
</reference>
<proteinExistence type="predicted"/>
<dbReference type="Pfam" id="PF10545">
    <property type="entry name" value="MADF_DNA_bdg"/>
    <property type="match status" value="1"/>
</dbReference>
<dbReference type="PANTHER" id="PTHR21505:SF8">
    <property type="entry name" value="DPT-YFP REPRESSOR BY OVEREXPRESSION, ISOFORM D-RELATED"/>
    <property type="match status" value="1"/>
</dbReference>
<dbReference type="EMBL" id="JANEYF010002760">
    <property type="protein sequence ID" value="KAJ8942499.1"/>
    <property type="molecule type" value="Genomic_DNA"/>
</dbReference>
<dbReference type="Proteomes" id="UP001162156">
    <property type="component" value="Unassembled WGS sequence"/>
</dbReference>
<evidence type="ECO:0000313" key="3">
    <source>
        <dbReference type="Proteomes" id="UP001162156"/>
    </source>
</evidence>
<protein>
    <recommendedName>
        <fullName evidence="1">MADF domain-containing protein</fullName>
    </recommendedName>
</protein>
<name>A0AAV8XVN6_9CUCU</name>